<dbReference type="PROSITE" id="PS51831">
    <property type="entry name" value="HD"/>
    <property type="match status" value="1"/>
</dbReference>
<dbReference type="Proteomes" id="UP001180616">
    <property type="component" value="Chromosome"/>
</dbReference>
<feature type="domain" description="HD-GYP" evidence="2">
    <location>
        <begin position="162"/>
        <end position="352"/>
    </location>
</feature>
<dbReference type="InterPro" id="IPR037522">
    <property type="entry name" value="HD_GYP_dom"/>
</dbReference>
<sequence>MVLRIVSFSGAVTSYYTPAILNFENLMEGSRHLKIVVESEKQLQVADNIAARPFLLSLHKLTAQVETAWPRQRKQALQNILSEAEQLSESLGREDFAAVDAGLDRFIPTLTMHTQQHRDELVNAKRSIRSLTLGVGALSLVLISLGYMATMRERCVGELQSGEQRTTAALTSLITALEAREPYTKGHSVRVSQYPQKIAERMGLGEKTQHRLHMAALLHDIGKIGVPDCVLLKEDRPTDSGHVVMKRHPEIGAHMLSNVESLADVLPVIRHHHERHDGKGYPDGLAGEPIPMLARIISVADTYDAMTTTRPYRKALTSDEACAELKSLCDQQWDGEIVQAFLKMRDRKSNLS</sequence>
<dbReference type="RefSeq" id="WP_309542242.1">
    <property type="nucleotide sequence ID" value="NZ_CP133659.1"/>
</dbReference>
<dbReference type="NCBIfam" id="TIGR00277">
    <property type="entry name" value="HDIG"/>
    <property type="match status" value="1"/>
</dbReference>
<name>A0ABY9R3M6_9BACT</name>
<dbReference type="CDD" id="cd00077">
    <property type="entry name" value="HDc"/>
    <property type="match status" value="1"/>
</dbReference>
<reference evidence="3" key="1">
    <citation type="submission" date="2023-09" db="EMBL/GenBank/DDBJ databases">
        <authorList>
            <consortium name="CW5 consortium"/>
            <person name="Lu C.-W."/>
        </authorList>
    </citation>
    <scope>NUCLEOTIDE SEQUENCE</scope>
    <source>
        <strain evidence="3">KPS</strain>
    </source>
</reference>
<dbReference type="InterPro" id="IPR006675">
    <property type="entry name" value="HDIG_dom"/>
</dbReference>
<evidence type="ECO:0000313" key="3">
    <source>
        <dbReference type="EMBL" id="WMW66339.1"/>
    </source>
</evidence>
<evidence type="ECO:0000259" key="1">
    <source>
        <dbReference type="PROSITE" id="PS51831"/>
    </source>
</evidence>
<proteinExistence type="predicted"/>
<dbReference type="PANTHER" id="PTHR43155">
    <property type="entry name" value="CYCLIC DI-GMP PHOSPHODIESTERASE PA4108-RELATED"/>
    <property type="match status" value="1"/>
</dbReference>
<keyword evidence="4" id="KW-1185">Reference proteome</keyword>
<dbReference type="InterPro" id="IPR006674">
    <property type="entry name" value="HD_domain"/>
</dbReference>
<dbReference type="SUPFAM" id="SSF109604">
    <property type="entry name" value="HD-domain/PDEase-like"/>
    <property type="match status" value="1"/>
</dbReference>
<accession>A0ABY9R3M6</accession>
<evidence type="ECO:0000313" key="4">
    <source>
        <dbReference type="Proteomes" id="UP001180616"/>
    </source>
</evidence>
<gene>
    <name evidence="3" type="ORF">KPS_000906</name>
</gene>
<organism evidence="3 4">
    <name type="scientific">Nitratidesulfovibrio liaohensis</name>
    <dbReference type="NCBI Taxonomy" id="2604158"/>
    <lineage>
        <taxon>Bacteria</taxon>
        <taxon>Pseudomonadati</taxon>
        <taxon>Thermodesulfobacteriota</taxon>
        <taxon>Desulfovibrionia</taxon>
        <taxon>Desulfovibrionales</taxon>
        <taxon>Desulfovibrionaceae</taxon>
        <taxon>Nitratidesulfovibrio</taxon>
    </lineage>
</organism>
<dbReference type="PROSITE" id="PS51832">
    <property type="entry name" value="HD_GYP"/>
    <property type="match status" value="1"/>
</dbReference>
<dbReference type="InterPro" id="IPR003607">
    <property type="entry name" value="HD/PDEase_dom"/>
</dbReference>
<dbReference type="EMBL" id="CP133659">
    <property type="protein sequence ID" value="WMW66339.1"/>
    <property type="molecule type" value="Genomic_DNA"/>
</dbReference>
<protein>
    <submittedName>
        <fullName evidence="3">HD-GYP domain-containing protein</fullName>
    </submittedName>
</protein>
<evidence type="ECO:0000259" key="2">
    <source>
        <dbReference type="PROSITE" id="PS51832"/>
    </source>
</evidence>
<dbReference type="Pfam" id="PF13487">
    <property type="entry name" value="HD_5"/>
    <property type="match status" value="1"/>
</dbReference>
<feature type="domain" description="HD" evidence="1">
    <location>
        <begin position="184"/>
        <end position="306"/>
    </location>
</feature>
<dbReference type="Gene3D" id="1.10.3210.10">
    <property type="entry name" value="Hypothetical protein af1432"/>
    <property type="match status" value="1"/>
</dbReference>
<dbReference type="PANTHER" id="PTHR43155:SF2">
    <property type="entry name" value="CYCLIC DI-GMP PHOSPHODIESTERASE PA4108"/>
    <property type="match status" value="1"/>
</dbReference>
<dbReference type="SMART" id="SM00471">
    <property type="entry name" value="HDc"/>
    <property type="match status" value="1"/>
</dbReference>